<dbReference type="OrthoDB" id="9801102at2"/>
<dbReference type="GO" id="GO:0006401">
    <property type="term" value="P:RNA catabolic process"/>
    <property type="evidence" value="ECO:0007669"/>
    <property type="project" value="InterPro"/>
</dbReference>
<evidence type="ECO:0000313" key="7">
    <source>
        <dbReference type="EMBL" id="GCB36513.1"/>
    </source>
</evidence>
<comment type="caution">
    <text evidence="7">The sequence shown here is derived from an EMBL/GenBank/DDBJ whole genome shotgun (WGS) entry which is preliminary data.</text>
</comment>
<reference evidence="7 8" key="1">
    <citation type="submission" date="2018-10" db="EMBL/GenBank/DDBJ databases">
        <title>Draft Genome Sequence of Bacteroides sp. KCTC 15687.</title>
        <authorList>
            <person name="Yu S.Y."/>
            <person name="Kim J.S."/>
            <person name="Oh B.S."/>
            <person name="Park S.H."/>
            <person name="Kang S.W."/>
            <person name="Park J.E."/>
            <person name="Choi S.H."/>
            <person name="Han K.I."/>
            <person name="Lee K.C."/>
            <person name="Eom M.K."/>
            <person name="Suh M.K."/>
            <person name="Lee D.H."/>
            <person name="Yoon H."/>
            <person name="Kim B."/>
            <person name="Yang S.J."/>
            <person name="Lee J.S."/>
            <person name="Lee J.H."/>
        </authorList>
    </citation>
    <scope>NUCLEOTIDE SEQUENCE [LARGE SCALE GENOMIC DNA]</scope>
    <source>
        <strain evidence="7 8">KCTC 15687</strain>
    </source>
</reference>
<dbReference type="Pfam" id="PF06769">
    <property type="entry name" value="YoeB_toxin"/>
    <property type="match status" value="1"/>
</dbReference>
<evidence type="ECO:0000256" key="2">
    <source>
        <dbReference type="ARBA" id="ARBA00022649"/>
    </source>
</evidence>
<keyword evidence="4" id="KW-0255">Endonuclease</keyword>
<keyword evidence="2" id="KW-1277">Toxin-antitoxin system</keyword>
<dbReference type="AlphaFoldDB" id="A0A401LYD1"/>
<proteinExistence type="inferred from homology"/>
<dbReference type="Gene3D" id="3.30.2310.20">
    <property type="entry name" value="RelE-like"/>
    <property type="match status" value="1"/>
</dbReference>
<dbReference type="PANTHER" id="PTHR38039">
    <property type="entry name" value="TOXIN YOEB"/>
    <property type="match status" value="1"/>
</dbReference>
<dbReference type="InterPro" id="IPR035093">
    <property type="entry name" value="RelE/ParE_toxin_dom_sf"/>
</dbReference>
<sequence length="66" mass="7890">MKKIIALLRDIARHPYTEIGKSEALKYELAGKWSRCIKSEHKMMNLVHDDTTEIDILSMRYYYSRK</sequence>
<dbReference type="RefSeq" id="WP_125042164.1">
    <property type="nucleotide sequence ID" value="NZ_BHWB01000012.1"/>
</dbReference>
<keyword evidence="3" id="KW-0540">Nuclease</keyword>
<evidence type="ECO:0000256" key="4">
    <source>
        <dbReference type="ARBA" id="ARBA00022759"/>
    </source>
</evidence>
<keyword evidence="8" id="KW-1185">Reference proteome</keyword>
<evidence type="ECO:0000256" key="6">
    <source>
        <dbReference type="ARBA" id="ARBA00030388"/>
    </source>
</evidence>
<dbReference type="SUPFAM" id="SSF143011">
    <property type="entry name" value="RelE-like"/>
    <property type="match status" value="1"/>
</dbReference>
<dbReference type="Proteomes" id="UP000288079">
    <property type="component" value="Unassembled WGS sequence"/>
</dbReference>
<dbReference type="GO" id="GO:0045892">
    <property type="term" value="P:negative regulation of DNA-templated transcription"/>
    <property type="evidence" value="ECO:0007669"/>
    <property type="project" value="TreeGrafter"/>
</dbReference>
<gene>
    <name evidence="7" type="ORF">KGMB02408_34580</name>
</gene>
<organism evidence="7 8">
    <name type="scientific">Bacteroides faecalis</name>
    <dbReference type="NCBI Taxonomy" id="2447885"/>
    <lineage>
        <taxon>Bacteria</taxon>
        <taxon>Pseudomonadati</taxon>
        <taxon>Bacteroidota</taxon>
        <taxon>Bacteroidia</taxon>
        <taxon>Bacteroidales</taxon>
        <taxon>Bacteroidaceae</taxon>
        <taxon>Bacteroides</taxon>
    </lineage>
</organism>
<dbReference type="GO" id="GO:0004519">
    <property type="term" value="F:endonuclease activity"/>
    <property type="evidence" value="ECO:0007669"/>
    <property type="project" value="UniProtKB-KW"/>
</dbReference>
<dbReference type="GO" id="GO:0016787">
    <property type="term" value="F:hydrolase activity"/>
    <property type="evidence" value="ECO:0007669"/>
    <property type="project" value="UniProtKB-KW"/>
</dbReference>
<evidence type="ECO:0000256" key="1">
    <source>
        <dbReference type="ARBA" id="ARBA00008172"/>
    </source>
</evidence>
<comment type="similarity">
    <text evidence="1">Belongs to the YoeB family.</text>
</comment>
<evidence type="ECO:0000256" key="5">
    <source>
        <dbReference type="ARBA" id="ARBA00022801"/>
    </source>
</evidence>
<name>A0A401LYD1_9BACE</name>
<keyword evidence="5" id="KW-0378">Hydrolase</keyword>
<protein>
    <recommendedName>
        <fullName evidence="6">Putative mRNA interferase YoeB</fullName>
    </recommendedName>
</protein>
<dbReference type="NCBIfam" id="TIGR02116">
    <property type="entry name" value="toxin_Txe_YoeB"/>
    <property type="match status" value="1"/>
</dbReference>
<evidence type="ECO:0000256" key="3">
    <source>
        <dbReference type="ARBA" id="ARBA00022722"/>
    </source>
</evidence>
<evidence type="ECO:0000313" key="8">
    <source>
        <dbReference type="Proteomes" id="UP000288079"/>
    </source>
</evidence>
<dbReference type="InterPro" id="IPR009614">
    <property type="entry name" value="YoeB_toxin"/>
</dbReference>
<dbReference type="PANTHER" id="PTHR38039:SF1">
    <property type="entry name" value="TOXIN YOEB"/>
    <property type="match status" value="1"/>
</dbReference>
<accession>A0A401LYD1</accession>
<dbReference type="EMBL" id="BHWB01000012">
    <property type="protein sequence ID" value="GCB36513.1"/>
    <property type="molecule type" value="Genomic_DNA"/>
</dbReference>